<comment type="caution">
    <text evidence="2">The sequence shown here is derived from an EMBL/GenBank/DDBJ whole genome shotgun (WGS) entry which is preliminary data.</text>
</comment>
<reference evidence="2 3" key="1">
    <citation type="submission" date="2018-11" db="EMBL/GenBank/DDBJ databases">
        <title>Parancylomarina longa gen. nov., sp. nov., isolated from sediments of southern Okinawa.</title>
        <authorList>
            <person name="Fu T."/>
        </authorList>
    </citation>
    <scope>NUCLEOTIDE SEQUENCE [LARGE SCALE GENOMIC DNA]</scope>
    <source>
        <strain evidence="2 3">T3-2 S1-C</strain>
    </source>
</reference>
<keyword evidence="3" id="KW-1185">Reference proteome</keyword>
<dbReference type="AlphaFoldDB" id="A0A434AVA9"/>
<protein>
    <submittedName>
        <fullName evidence="2">Nuclear transport factor 2 family protein</fullName>
    </submittedName>
</protein>
<dbReference type="Pfam" id="PF14534">
    <property type="entry name" value="DUF4440"/>
    <property type="match status" value="1"/>
</dbReference>
<sequence length="142" mass="16707">MLLSSNMSFAQSTVQKDEEMLKSLIQDSFDEIWSNRDSKSIEKYYTKDFLLLENGAVWTNDSISYHLERNRSKKILSKRENTFDFVSIKVGKIMAWLAYQNYATITREDGSIRKIHWLESATAIRTDKGWKLQMLHSTRTKK</sequence>
<dbReference type="OrthoDB" id="1119147at2"/>
<accession>A0A434AVA9</accession>
<dbReference type="SUPFAM" id="SSF54427">
    <property type="entry name" value="NTF2-like"/>
    <property type="match status" value="1"/>
</dbReference>
<evidence type="ECO:0000313" key="3">
    <source>
        <dbReference type="Proteomes" id="UP000282985"/>
    </source>
</evidence>
<name>A0A434AVA9_9BACT</name>
<dbReference type="InterPro" id="IPR027843">
    <property type="entry name" value="DUF4440"/>
</dbReference>
<gene>
    <name evidence="2" type="ORF">DLK05_09365</name>
</gene>
<dbReference type="Gene3D" id="3.10.450.50">
    <property type="match status" value="1"/>
</dbReference>
<feature type="domain" description="DUF4440" evidence="1">
    <location>
        <begin position="29"/>
        <end position="132"/>
    </location>
</feature>
<evidence type="ECO:0000259" key="1">
    <source>
        <dbReference type="Pfam" id="PF14534"/>
    </source>
</evidence>
<dbReference type="EMBL" id="RJJX01000010">
    <property type="protein sequence ID" value="RUT78299.1"/>
    <property type="molecule type" value="Genomic_DNA"/>
</dbReference>
<dbReference type="InterPro" id="IPR032710">
    <property type="entry name" value="NTF2-like_dom_sf"/>
</dbReference>
<dbReference type="Proteomes" id="UP000282985">
    <property type="component" value="Unassembled WGS sequence"/>
</dbReference>
<organism evidence="2 3">
    <name type="scientific">Ancylomarina longa</name>
    <dbReference type="NCBI Taxonomy" id="2487017"/>
    <lineage>
        <taxon>Bacteria</taxon>
        <taxon>Pseudomonadati</taxon>
        <taxon>Bacteroidota</taxon>
        <taxon>Bacteroidia</taxon>
        <taxon>Marinilabiliales</taxon>
        <taxon>Marinifilaceae</taxon>
        <taxon>Ancylomarina</taxon>
    </lineage>
</organism>
<evidence type="ECO:0000313" key="2">
    <source>
        <dbReference type="EMBL" id="RUT78299.1"/>
    </source>
</evidence>
<proteinExistence type="predicted"/>